<dbReference type="InterPro" id="IPR038475">
    <property type="entry name" value="RecG_C_sf"/>
</dbReference>
<dbReference type="PANTHER" id="PTHR30595">
    <property type="entry name" value="GLPR-RELATED TRANSCRIPTIONAL REPRESSOR"/>
    <property type="match status" value="1"/>
</dbReference>
<gene>
    <name evidence="2" type="ORF">K756_02435</name>
</gene>
<dbReference type="KEGG" id="hpaz:K756_02435"/>
<proteinExistence type="predicted"/>
<organism evidence="2 3">
    <name type="scientific">Glaesserella parasuis ZJ0906</name>
    <dbReference type="NCBI Taxonomy" id="1322346"/>
    <lineage>
        <taxon>Bacteria</taxon>
        <taxon>Pseudomonadati</taxon>
        <taxon>Pseudomonadota</taxon>
        <taxon>Gammaproteobacteria</taxon>
        <taxon>Pasteurellales</taxon>
        <taxon>Pasteurellaceae</taxon>
        <taxon>Glaesserella</taxon>
    </lineage>
</organism>
<dbReference type="AlphaFoldDB" id="A0A806JAC0"/>
<reference evidence="2 3" key="1">
    <citation type="journal article" date="2013" name="PLoS ONE">
        <title>Complete Genome Analysis of a Haemophilus parasuis Serovar 12 Strain from China.</title>
        <authorList>
            <person name="Li Y."/>
            <person name="Kwok A.H."/>
            <person name="Jiang J."/>
            <person name="Zou Y."/>
            <person name="Zheng F."/>
            <person name="Chen P."/>
            <person name="Hou C."/>
            <person name="Leung F.C."/>
            <person name="Jiang P."/>
        </authorList>
    </citation>
    <scope>NUCLEOTIDE SEQUENCE [LARGE SCALE GENOMIC DNA]</scope>
    <source>
        <strain evidence="2 3">ZJ0906</strain>
    </source>
</reference>
<dbReference type="Gene3D" id="3.30.565.60">
    <property type="match status" value="1"/>
</dbReference>
<sequence>MFENYAKIMLDTELLALIQKGEDSKLQFKANVTHPDALAAEMVAFANSLGGILLIGVNDNGTLSGLTNDDVFRLNQLIANVASQNVRPSISPLTENIMFPEGIVIVVHICEGISKPYMDSQGYFWTKNGSDKRKITAREELLRMFREASLVHADELPVTGSSIQDLDEVYFDHFFEKFYGEPVTSQHFSKAQLLENMNVMKKGEFNICGALLFTKDPSRYLPTFIIKAVSFLGNDITEQHYIDSKDIRGNITEQFRQAISFILTNIQHKQNGQSFNSLGEPEIPRIVFEELIANAIIHRDYFISAPIRILIFNDRIEIISPGHLPNNLTIENIKRGNSNIRNPILASFAPRALPYRGLGSGILRVLKEYPNVEFIDDRIGNVFRVVVRRELAVIIKK</sequence>
<keyword evidence="2" id="KW-0347">Helicase</keyword>
<evidence type="ECO:0000313" key="2">
    <source>
        <dbReference type="EMBL" id="AGO15731.1"/>
    </source>
</evidence>
<dbReference type="GO" id="GO:0004386">
    <property type="term" value="F:helicase activity"/>
    <property type="evidence" value="ECO:0007669"/>
    <property type="project" value="UniProtKB-KW"/>
</dbReference>
<dbReference type="Gene3D" id="3.30.950.30">
    <property type="entry name" value="Schlafen, AAA domain"/>
    <property type="match status" value="1"/>
</dbReference>
<evidence type="ECO:0000313" key="3">
    <source>
        <dbReference type="Proteomes" id="UP000014672"/>
    </source>
</evidence>
<accession>A0A806JAC0</accession>
<dbReference type="InterPro" id="IPR038461">
    <property type="entry name" value="Schlafen_AlbA_2_dom_sf"/>
</dbReference>
<dbReference type="Pfam" id="PF04326">
    <property type="entry name" value="SLFN_AlbA_2"/>
    <property type="match status" value="1"/>
</dbReference>
<keyword evidence="2" id="KW-0378">Hydrolase</keyword>
<dbReference type="InterPro" id="IPR007421">
    <property type="entry name" value="Schlafen_AlbA_2_dom"/>
</dbReference>
<keyword evidence="2" id="KW-0547">Nucleotide-binding</keyword>
<keyword evidence="2" id="KW-0067">ATP-binding</keyword>
<evidence type="ECO:0000259" key="1">
    <source>
        <dbReference type="Pfam" id="PF04326"/>
    </source>
</evidence>
<feature type="domain" description="Schlafen AlbA-2" evidence="1">
    <location>
        <begin position="22"/>
        <end position="135"/>
    </location>
</feature>
<protein>
    <submittedName>
        <fullName evidence="2">ATP-dependent DNA helicase</fullName>
    </submittedName>
</protein>
<dbReference type="Pfam" id="PF13749">
    <property type="entry name" value="HATPase_c_4"/>
    <property type="match status" value="1"/>
</dbReference>
<name>A0A806JAC0_GLAPU</name>
<dbReference type="PANTHER" id="PTHR30595:SF6">
    <property type="entry name" value="SCHLAFEN ALBA-2 DOMAIN-CONTAINING PROTEIN"/>
    <property type="match status" value="1"/>
</dbReference>
<dbReference type="EMBL" id="CP005384">
    <property type="protein sequence ID" value="AGO15731.1"/>
    <property type="molecule type" value="Genomic_DNA"/>
</dbReference>
<dbReference type="Proteomes" id="UP000014672">
    <property type="component" value="Chromosome"/>
</dbReference>